<gene>
    <name evidence="1" type="ORF">Acy02nite_80370</name>
</gene>
<dbReference type="RefSeq" id="WP_203753566.1">
    <property type="nucleotide sequence ID" value="NZ_BAAAUC010000113.1"/>
</dbReference>
<proteinExistence type="predicted"/>
<comment type="caution">
    <text evidence="1">The sequence shown here is derived from an EMBL/GenBank/DDBJ whole genome shotgun (WGS) entry which is preliminary data.</text>
</comment>
<evidence type="ECO:0000313" key="2">
    <source>
        <dbReference type="Proteomes" id="UP000619479"/>
    </source>
</evidence>
<reference evidence="1" key="1">
    <citation type="submission" date="2021-01" db="EMBL/GenBank/DDBJ databases">
        <title>Whole genome shotgun sequence of Actinoplanes cyaneus NBRC 14990.</title>
        <authorList>
            <person name="Komaki H."/>
            <person name="Tamura T."/>
        </authorList>
    </citation>
    <scope>NUCLEOTIDE SEQUENCE</scope>
    <source>
        <strain evidence="1">NBRC 14990</strain>
    </source>
</reference>
<dbReference type="EMBL" id="BOMH01000071">
    <property type="protein sequence ID" value="GID70156.1"/>
    <property type="molecule type" value="Genomic_DNA"/>
</dbReference>
<evidence type="ECO:0000313" key="1">
    <source>
        <dbReference type="EMBL" id="GID70156.1"/>
    </source>
</evidence>
<protein>
    <submittedName>
        <fullName evidence="1">Uncharacterized protein</fullName>
    </submittedName>
</protein>
<dbReference type="AlphaFoldDB" id="A0A919IRZ7"/>
<dbReference type="Proteomes" id="UP000619479">
    <property type="component" value="Unassembled WGS sequence"/>
</dbReference>
<keyword evidence="2" id="KW-1185">Reference proteome</keyword>
<name>A0A919IRZ7_9ACTN</name>
<accession>A0A919IRZ7</accession>
<sequence>MVSYWSSLALKYDEPKHRIHQTVVWPVGGGYPGSFQRDRLSLEYRSVSVPDDLDPCALLTSPMAPLALWSSRRPPDVANRVAAVVDPEQRLVLVASVCWLRKTSQLKWSRR</sequence>
<organism evidence="1 2">
    <name type="scientific">Actinoplanes cyaneus</name>
    <dbReference type="NCBI Taxonomy" id="52696"/>
    <lineage>
        <taxon>Bacteria</taxon>
        <taxon>Bacillati</taxon>
        <taxon>Actinomycetota</taxon>
        <taxon>Actinomycetes</taxon>
        <taxon>Micromonosporales</taxon>
        <taxon>Micromonosporaceae</taxon>
        <taxon>Actinoplanes</taxon>
    </lineage>
</organism>